<proteinExistence type="predicted"/>
<dbReference type="Pfam" id="PF18870">
    <property type="entry name" value="HEPN_RES_NTD1"/>
    <property type="match status" value="1"/>
</dbReference>
<organism evidence="2 3">
    <name type="scientific">Vibrio aestuarianus</name>
    <dbReference type="NCBI Taxonomy" id="28171"/>
    <lineage>
        <taxon>Bacteria</taxon>
        <taxon>Pseudomonadati</taxon>
        <taxon>Pseudomonadota</taxon>
        <taxon>Gammaproteobacteria</taxon>
        <taxon>Vibrionales</taxon>
        <taxon>Vibrionaceae</taxon>
        <taxon>Vibrio</taxon>
    </lineage>
</organism>
<dbReference type="Proteomes" id="UP001140973">
    <property type="component" value="Unassembled WGS sequence"/>
</dbReference>
<evidence type="ECO:0000259" key="1">
    <source>
        <dbReference type="SMART" id="SM00953"/>
    </source>
</evidence>
<gene>
    <name evidence="2" type="ORF">L9W73_17565</name>
</gene>
<evidence type="ECO:0000313" key="2">
    <source>
        <dbReference type="EMBL" id="MDE1359084.1"/>
    </source>
</evidence>
<dbReference type="Pfam" id="PF08808">
    <property type="entry name" value="RES"/>
    <property type="match status" value="1"/>
</dbReference>
<comment type="caution">
    <text evidence="2">The sequence shown here is derived from an EMBL/GenBank/DDBJ whole genome shotgun (WGS) entry which is preliminary data.</text>
</comment>
<feature type="domain" description="RES" evidence="1">
    <location>
        <begin position="216"/>
        <end position="376"/>
    </location>
</feature>
<dbReference type="EMBL" id="JAKNAP010000134">
    <property type="protein sequence ID" value="MDE1359084.1"/>
    <property type="molecule type" value="Genomic_DNA"/>
</dbReference>
<dbReference type="InterPro" id="IPR041206">
    <property type="entry name" value="HEPN/RES_NTD1"/>
</dbReference>
<sequence length="396" mass="45822">MGRAKEFMLEQEERGFYSVGDKFLCSRCIGEEDLGRYVRDQGERGECTYCGNKRLRIIHFDMLMEFLVDCISEEYGEPNNVGVAWDKGWCGDVMDSYDLLGELSIPIENMDLQDDIISSLNVQQWCKRDFYNLSPSEAYLHGWKSFVHLVKHKSRYSFYRAEDEREFNSFDEIPPKYFMDSLSNVVDSLNLYKNIKVGEKVLRVRVHDKKTKLNSANDIGSPPVEFAVYPNRMSPSGISMFYGAFDRRTAIAETFEGPNQTKVASVGTFEVTRELVVIDFSKLPPYEGLLSGCERDYRHQLSFVYDFLSDFTAPVRKDGLEHIDYVPTQVVSEHFRFIHKTKEGKKVDGIIYPSSKLYKRNAIVLFCDDKECVEHDAKDGLLRLISLKRINPNKYI</sequence>
<dbReference type="AlphaFoldDB" id="A0A9X4FKG6"/>
<dbReference type="InterPro" id="IPR014914">
    <property type="entry name" value="RES_dom"/>
</dbReference>
<accession>A0A9X4FKG6</accession>
<reference evidence="2" key="1">
    <citation type="submission" date="2022-02" db="EMBL/GenBank/DDBJ databases">
        <title>Emergence and expansion in Europe of a Vibrio aestuarianus clonal complex pathogenic for oysters.</title>
        <authorList>
            <person name="Mesnil A."/>
            <person name="Travers M.-A."/>
        </authorList>
    </citation>
    <scope>NUCLEOTIDE SEQUENCE</scope>
    <source>
        <strain evidence="2">151-ITT-15-cp-1</strain>
    </source>
</reference>
<dbReference type="SMART" id="SM00953">
    <property type="entry name" value="RES"/>
    <property type="match status" value="1"/>
</dbReference>
<evidence type="ECO:0000313" key="3">
    <source>
        <dbReference type="Proteomes" id="UP001140973"/>
    </source>
</evidence>
<protein>
    <submittedName>
        <fullName evidence="2">HEPN-associated N-terminal domain-containing protein</fullName>
    </submittedName>
</protein>
<dbReference type="RefSeq" id="WP_274674302.1">
    <property type="nucleotide sequence ID" value="NZ_JAKNAP010000134.1"/>
</dbReference>
<name>A0A9X4FKG6_9VIBR</name>